<dbReference type="Proteomes" id="UP000753802">
    <property type="component" value="Unassembled WGS sequence"/>
</dbReference>
<comment type="caution">
    <text evidence="1">The sequence shown here is derived from an EMBL/GenBank/DDBJ whole genome shotgun (WGS) entry which is preliminary data.</text>
</comment>
<organism evidence="1 2">
    <name type="scientific">Sediminibacterium roseum</name>
    <dbReference type="NCBI Taxonomy" id="1978412"/>
    <lineage>
        <taxon>Bacteria</taxon>
        <taxon>Pseudomonadati</taxon>
        <taxon>Bacteroidota</taxon>
        <taxon>Chitinophagia</taxon>
        <taxon>Chitinophagales</taxon>
        <taxon>Chitinophagaceae</taxon>
        <taxon>Sediminibacterium</taxon>
    </lineage>
</organism>
<evidence type="ECO:0000313" key="1">
    <source>
        <dbReference type="EMBL" id="NCI50756.1"/>
    </source>
</evidence>
<accession>A0ABW9ZUD3</accession>
<evidence type="ECO:0000313" key="2">
    <source>
        <dbReference type="Proteomes" id="UP000753802"/>
    </source>
</evidence>
<reference evidence="1 2" key="1">
    <citation type="submission" date="2020-01" db="EMBL/GenBank/DDBJ databases">
        <title>Genome analysis.</title>
        <authorList>
            <person name="Wu S."/>
            <person name="Wang G."/>
        </authorList>
    </citation>
    <scope>NUCLEOTIDE SEQUENCE [LARGE SCALE GENOMIC DNA]</scope>
    <source>
        <strain evidence="1 2">SYL130</strain>
    </source>
</reference>
<keyword evidence="2" id="KW-1185">Reference proteome</keyword>
<protein>
    <submittedName>
        <fullName evidence="1">Uncharacterized protein</fullName>
    </submittedName>
</protein>
<gene>
    <name evidence="1" type="ORF">GWC95_12530</name>
</gene>
<proteinExistence type="predicted"/>
<dbReference type="EMBL" id="JAACJS010000015">
    <property type="protein sequence ID" value="NCI50756.1"/>
    <property type="molecule type" value="Genomic_DNA"/>
</dbReference>
<sequence>MGITIHFQGKLKTERSFNKLVVAAQHFIVAHELQFVVFDVDEHDLIRVKHGALSVYKGPVKALIINMGKDCESLRFEFDDERYMQSFCKTAYAGPAVHQLVVDFLRQVEVLFDDFEVFDEAGLW</sequence>
<name>A0ABW9ZUD3_9BACT</name>
<dbReference type="RefSeq" id="WP_161819068.1">
    <property type="nucleotide sequence ID" value="NZ_JAACJS010000015.1"/>
</dbReference>